<organism evidence="1 2">
    <name type="scientific">Lachnellula willkommii</name>
    <dbReference type="NCBI Taxonomy" id="215461"/>
    <lineage>
        <taxon>Eukaryota</taxon>
        <taxon>Fungi</taxon>
        <taxon>Dikarya</taxon>
        <taxon>Ascomycota</taxon>
        <taxon>Pezizomycotina</taxon>
        <taxon>Leotiomycetes</taxon>
        <taxon>Helotiales</taxon>
        <taxon>Lachnaceae</taxon>
        <taxon>Lachnellula</taxon>
    </lineage>
</organism>
<dbReference type="EMBL" id="QGML01000007">
    <property type="protein sequence ID" value="TVY94468.1"/>
    <property type="molecule type" value="Genomic_DNA"/>
</dbReference>
<protein>
    <submittedName>
        <fullName evidence="1">Uncharacterized protein</fullName>
    </submittedName>
</protein>
<dbReference type="AlphaFoldDB" id="A0A559MND6"/>
<keyword evidence="2" id="KW-1185">Reference proteome</keyword>
<reference evidence="1 2" key="1">
    <citation type="submission" date="2018-05" db="EMBL/GenBank/DDBJ databases">
        <title>Genome sequencing and assembly of the regulated plant pathogen Lachnellula willkommii and related sister species for the development of diagnostic species identification markers.</title>
        <authorList>
            <person name="Giroux E."/>
            <person name="Bilodeau G."/>
        </authorList>
    </citation>
    <scope>NUCLEOTIDE SEQUENCE [LARGE SCALE GENOMIC DNA]</scope>
    <source>
        <strain evidence="1 2">CBS 172.35</strain>
    </source>
</reference>
<sequence length="102" mass="11618">MCSARLEIPNCKVKVRSYVLVQNPSRWKMKGERVTVHSPVRNLSTTLQEIPVKRYCQDEEQNSYEIGDPFWINVGPKTKNYTTSVPVINLRTLESGSIAVGH</sequence>
<name>A0A559MND6_9HELO</name>
<proteinExistence type="predicted"/>
<dbReference type="Proteomes" id="UP000315522">
    <property type="component" value="Unassembled WGS sequence"/>
</dbReference>
<comment type="caution">
    <text evidence="1">The sequence shown here is derived from an EMBL/GenBank/DDBJ whole genome shotgun (WGS) entry which is preliminary data.</text>
</comment>
<gene>
    <name evidence="1" type="ORF">LAWI1_G000087</name>
</gene>
<evidence type="ECO:0000313" key="1">
    <source>
        <dbReference type="EMBL" id="TVY94468.1"/>
    </source>
</evidence>
<evidence type="ECO:0000313" key="2">
    <source>
        <dbReference type="Proteomes" id="UP000315522"/>
    </source>
</evidence>
<feature type="non-terminal residue" evidence="1">
    <location>
        <position position="102"/>
    </location>
</feature>
<accession>A0A559MND6</accession>